<reference evidence="1" key="1">
    <citation type="submission" date="2020-02" db="EMBL/GenBank/DDBJ databases">
        <authorList>
            <person name="Meier V. D."/>
        </authorList>
    </citation>
    <scope>NUCLEOTIDE SEQUENCE</scope>
    <source>
        <strain evidence="1">AVDCRST_MAG93</strain>
    </source>
</reference>
<proteinExistence type="predicted"/>
<accession>A0A6J4NSX5</accession>
<dbReference type="EMBL" id="CADCTR010003330">
    <property type="protein sequence ID" value="CAA9394889.1"/>
    <property type="molecule type" value="Genomic_DNA"/>
</dbReference>
<name>A0A6J4NSX5_9CHLR</name>
<protein>
    <submittedName>
        <fullName evidence="1">Uncharacterized protein</fullName>
    </submittedName>
</protein>
<evidence type="ECO:0000313" key="1">
    <source>
        <dbReference type="EMBL" id="CAA9394889.1"/>
    </source>
</evidence>
<feature type="non-terminal residue" evidence="1">
    <location>
        <position position="1"/>
    </location>
</feature>
<dbReference type="AlphaFoldDB" id="A0A6J4NSX5"/>
<gene>
    <name evidence="1" type="ORF">AVDCRST_MAG93-9918</name>
</gene>
<organism evidence="1">
    <name type="scientific">uncultured Chloroflexia bacterium</name>
    <dbReference type="NCBI Taxonomy" id="1672391"/>
    <lineage>
        <taxon>Bacteria</taxon>
        <taxon>Bacillati</taxon>
        <taxon>Chloroflexota</taxon>
        <taxon>Chloroflexia</taxon>
        <taxon>environmental samples</taxon>
    </lineage>
</organism>
<sequence length="45" mass="4903">VGYYVTTRVVASRSSTMDAASRPGRQYEDISAADVDLRLIDQATP</sequence>